<evidence type="ECO:0000256" key="2">
    <source>
        <dbReference type="SAM" id="SignalP"/>
    </source>
</evidence>
<proteinExistence type="predicted"/>
<dbReference type="EMBL" id="LNIX01000008">
    <property type="protein sequence ID" value="OXA50921.1"/>
    <property type="molecule type" value="Genomic_DNA"/>
</dbReference>
<name>A0A226E1X4_FOLCA</name>
<reference evidence="3 4" key="1">
    <citation type="submission" date="2015-12" db="EMBL/GenBank/DDBJ databases">
        <title>The genome of Folsomia candida.</title>
        <authorList>
            <person name="Faddeeva A."/>
            <person name="Derks M.F."/>
            <person name="Anvar Y."/>
            <person name="Smit S."/>
            <person name="Van Straalen N."/>
            <person name="Roelofs D."/>
        </authorList>
    </citation>
    <scope>NUCLEOTIDE SEQUENCE [LARGE SCALE GENOMIC DNA]</scope>
    <source>
        <strain evidence="3 4">VU population</strain>
        <tissue evidence="3">Whole body</tissue>
    </source>
</reference>
<evidence type="ECO:0000256" key="1">
    <source>
        <dbReference type="SAM" id="MobiDB-lite"/>
    </source>
</evidence>
<protein>
    <submittedName>
        <fullName evidence="3">Uncharacterized protein</fullName>
    </submittedName>
</protein>
<keyword evidence="2" id="KW-0732">Signal</keyword>
<feature type="compositionally biased region" description="Low complexity" evidence="1">
    <location>
        <begin position="54"/>
        <end position="72"/>
    </location>
</feature>
<feature type="region of interest" description="Disordered" evidence="1">
    <location>
        <begin position="37"/>
        <end position="99"/>
    </location>
</feature>
<evidence type="ECO:0000313" key="3">
    <source>
        <dbReference type="EMBL" id="OXA50921.1"/>
    </source>
</evidence>
<feature type="signal peptide" evidence="2">
    <location>
        <begin position="1"/>
        <end position="21"/>
    </location>
</feature>
<organism evidence="3 4">
    <name type="scientific">Folsomia candida</name>
    <name type="common">Springtail</name>
    <dbReference type="NCBI Taxonomy" id="158441"/>
    <lineage>
        <taxon>Eukaryota</taxon>
        <taxon>Metazoa</taxon>
        <taxon>Ecdysozoa</taxon>
        <taxon>Arthropoda</taxon>
        <taxon>Hexapoda</taxon>
        <taxon>Collembola</taxon>
        <taxon>Entomobryomorpha</taxon>
        <taxon>Isotomoidea</taxon>
        <taxon>Isotomidae</taxon>
        <taxon>Proisotominae</taxon>
        <taxon>Folsomia</taxon>
    </lineage>
</organism>
<evidence type="ECO:0000313" key="4">
    <source>
        <dbReference type="Proteomes" id="UP000198287"/>
    </source>
</evidence>
<dbReference type="OrthoDB" id="8119704at2759"/>
<feature type="compositionally biased region" description="Low complexity" evidence="1">
    <location>
        <begin position="86"/>
        <end position="97"/>
    </location>
</feature>
<feature type="chain" id="PRO_5013393562" evidence="2">
    <location>
        <begin position="22"/>
        <end position="268"/>
    </location>
</feature>
<dbReference type="AlphaFoldDB" id="A0A226E1X4"/>
<gene>
    <name evidence="3" type="ORF">Fcan01_14147</name>
</gene>
<dbReference type="Proteomes" id="UP000198287">
    <property type="component" value="Unassembled WGS sequence"/>
</dbReference>
<sequence length="268" mass="28799">MGAKSWVGLVSLAGLVSGIFCQQYFYSTGFGGVPRQFGPQEPVGQQFGPLQPIGRQFGPQQPQAPPQGRFFQDGGRGTFGGRQFPSSSSSSSSASASAGGGAVNFPNNGGGGGAINASLQAQFREIFDWNKDLNTDPRFSGCTVPDIGDVERACPKRALYYGLNPEHRMAVGMVKTILTGPNNPEQTVCLAGRMRDLPGMNPNVWIRGMLGAHLSDVGLFDLQVPPMVEVMPHIFISRESLQAARRQGSQAASGRVTMHRGRWKRWEG</sequence>
<comment type="caution">
    <text evidence="3">The sequence shown here is derived from an EMBL/GenBank/DDBJ whole genome shotgun (WGS) entry which is preliminary data.</text>
</comment>
<keyword evidence="4" id="KW-1185">Reference proteome</keyword>
<accession>A0A226E1X4</accession>